<reference evidence="3" key="1">
    <citation type="submission" date="2021-12" db="EMBL/GenBank/DDBJ databases">
        <title>Curvularia clavata genome.</title>
        <authorList>
            <person name="Cao Y."/>
        </authorList>
    </citation>
    <scope>NUCLEOTIDE SEQUENCE</scope>
    <source>
        <strain evidence="3">Yc1106</strain>
    </source>
</reference>
<dbReference type="SUPFAM" id="SSF54427">
    <property type="entry name" value="NTF2-like"/>
    <property type="match status" value="1"/>
</dbReference>
<protein>
    <recommendedName>
        <fullName evidence="2">SnoaL-like domain-containing protein</fullName>
    </recommendedName>
</protein>
<dbReference type="Proteomes" id="UP001056012">
    <property type="component" value="Chromosome 3"/>
</dbReference>
<sequence>MGEAEITPPSQAPTPPLPQRISPHVTFQAPLSRHGRGPGLVLVLDHYAAIEPSEKHLDPPPLQKWAEEGFAVVQLLVPCNTAQDGEEFPLQKALDILRECKECEFDKGIGLISYITRTPYYVDEAVCQNPAIKALVSYSGRKFASLTATHQPPQLVHLPGPPIAHRRQSSTESVGISPPSVKTYRYEDAEKESGWVFPSDPNYHKRNAGIAHTRTLTFLKPLLGGPYFDLEAVWEEHTKYEFGERDVEKTMATMVDQPYVNHIPTMTGGIGKDRLTAFYTHHFVFSNPPDTSLSLVSRTVGIDRVIDEFVFSLTHTSHIPWLLPGIPPTGQRLSIPFTSVVALRGDRLCHEHISWDHATALKQCGLLPEYVPFPYEVEKGICPEGKRLEVRLPVVGEEGSRKLVDEGAEESNGLMGEHWRVVDA</sequence>
<dbReference type="OrthoDB" id="5440at2759"/>
<organism evidence="3 4">
    <name type="scientific">Curvularia clavata</name>
    <dbReference type="NCBI Taxonomy" id="95742"/>
    <lineage>
        <taxon>Eukaryota</taxon>
        <taxon>Fungi</taxon>
        <taxon>Dikarya</taxon>
        <taxon>Ascomycota</taxon>
        <taxon>Pezizomycotina</taxon>
        <taxon>Dothideomycetes</taxon>
        <taxon>Pleosporomycetidae</taxon>
        <taxon>Pleosporales</taxon>
        <taxon>Pleosporineae</taxon>
        <taxon>Pleosporaceae</taxon>
        <taxon>Curvularia</taxon>
    </lineage>
</organism>
<dbReference type="Gene3D" id="3.10.450.50">
    <property type="match status" value="1"/>
</dbReference>
<keyword evidence="4" id="KW-1185">Reference proteome</keyword>
<accession>A0A9Q8Z8Q0</accession>
<evidence type="ECO:0000313" key="4">
    <source>
        <dbReference type="Proteomes" id="UP001056012"/>
    </source>
</evidence>
<gene>
    <name evidence="3" type="ORF">yc1106_04228</name>
</gene>
<feature type="domain" description="SnoaL-like" evidence="2">
    <location>
        <begin position="242"/>
        <end position="349"/>
    </location>
</feature>
<dbReference type="GO" id="GO:0030638">
    <property type="term" value="P:polyketide metabolic process"/>
    <property type="evidence" value="ECO:0007669"/>
    <property type="project" value="InterPro"/>
</dbReference>
<dbReference type="InterPro" id="IPR009959">
    <property type="entry name" value="Cyclase_SnoaL-like"/>
</dbReference>
<dbReference type="VEuPathDB" id="FungiDB:yc1106_04228"/>
<evidence type="ECO:0000256" key="1">
    <source>
        <dbReference type="SAM" id="MobiDB-lite"/>
    </source>
</evidence>
<dbReference type="InterPro" id="IPR032710">
    <property type="entry name" value="NTF2-like_dom_sf"/>
</dbReference>
<dbReference type="AlphaFoldDB" id="A0A9Q8Z8Q0"/>
<feature type="region of interest" description="Disordered" evidence="1">
    <location>
        <begin position="1"/>
        <end position="22"/>
    </location>
</feature>
<name>A0A9Q8Z8Q0_CURCL</name>
<evidence type="ECO:0000313" key="3">
    <source>
        <dbReference type="EMBL" id="USP76954.1"/>
    </source>
</evidence>
<dbReference type="PANTHER" id="PTHR38436:SF3">
    <property type="entry name" value="CARBOXYMETHYLENEBUTENOLIDASE-RELATED"/>
    <property type="match status" value="1"/>
</dbReference>
<dbReference type="InterPro" id="IPR037401">
    <property type="entry name" value="SnoaL-like"/>
</dbReference>
<evidence type="ECO:0000259" key="2">
    <source>
        <dbReference type="Pfam" id="PF12680"/>
    </source>
</evidence>
<dbReference type="EMBL" id="CP089276">
    <property type="protein sequence ID" value="USP76954.1"/>
    <property type="molecule type" value="Genomic_DNA"/>
</dbReference>
<dbReference type="Pfam" id="PF12680">
    <property type="entry name" value="SnoaL_2"/>
    <property type="match status" value="1"/>
</dbReference>
<dbReference type="PANTHER" id="PTHR38436">
    <property type="entry name" value="POLYKETIDE CYCLASE SNOAL-LIKE DOMAIN"/>
    <property type="match status" value="1"/>
</dbReference>
<proteinExistence type="predicted"/>